<gene>
    <name evidence="2" type="ORF">ACE1B6_14045</name>
</gene>
<dbReference type="Gene3D" id="2.40.50.140">
    <property type="entry name" value="Nucleic acid-binding proteins"/>
    <property type="match status" value="1"/>
</dbReference>
<dbReference type="InterPro" id="IPR003029">
    <property type="entry name" value="S1_domain"/>
</dbReference>
<evidence type="ECO:0000313" key="2">
    <source>
        <dbReference type="EMBL" id="MFB2936367.1"/>
    </source>
</evidence>
<organism evidence="2 3">
    <name type="scientific">Floridaenema fluviatile BLCC-F154</name>
    <dbReference type="NCBI Taxonomy" id="3153640"/>
    <lineage>
        <taxon>Bacteria</taxon>
        <taxon>Bacillati</taxon>
        <taxon>Cyanobacteriota</taxon>
        <taxon>Cyanophyceae</taxon>
        <taxon>Oscillatoriophycideae</taxon>
        <taxon>Aerosakkonematales</taxon>
        <taxon>Aerosakkonemataceae</taxon>
        <taxon>Floridanema</taxon>
        <taxon>Floridanema fluviatile</taxon>
    </lineage>
</organism>
<feature type="domain" description="S1 motif" evidence="1">
    <location>
        <begin position="16"/>
        <end position="87"/>
    </location>
</feature>
<dbReference type="SMART" id="SM00316">
    <property type="entry name" value="S1"/>
    <property type="match status" value="1"/>
</dbReference>
<dbReference type="Proteomes" id="UP001576776">
    <property type="component" value="Unassembled WGS sequence"/>
</dbReference>
<accession>A0ABV4YC33</accession>
<proteinExistence type="predicted"/>
<dbReference type="PROSITE" id="PS50126">
    <property type="entry name" value="S1"/>
    <property type="match status" value="1"/>
</dbReference>
<dbReference type="SUPFAM" id="SSF50249">
    <property type="entry name" value="Nucleic acid-binding proteins"/>
    <property type="match status" value="1"/>
</dbReference>
<evidence type="ECO:0000259" key="1">
    <source>
        <dbReference type="PROSITE" id="PS50126"/>
    </source>
</evidence>
<reference evidence="2 3" key="1">
    <citation type="submission" date="2024-09" db="EMBL/GenBank/DDBJ databases">
        <title>Floridaenema gen nov. (Aerosakkonemataceae, Aerosakkonematales ord. nov., Cyanobacteria) from benthic tropical and subtropical fresh waters, with the description of four new species.</title>
        <authorList>
            <person name="Moretto J.A."/>
            <person name="Berthold D.E."/>
            <person name="Lefler F.W."/>
            <person name="Huang I.-S."/>
            <person name="Laughinghouse H. IV."/>
        </authorList>
    </citation>
    <scope>NUCLEOTIDE SEQUENCE [LARGE SCALE GENOMIC DNA]</scope>
    <source>
        <strain evidence="2 3">BLCC-F154</strain>
    </source>
</reference>
<dbReference type="Pfam" id="PF00575">
    <property type="entry name" value="S1"/>
    <property type="match status" value="1"/>
</dbReference>
<evidence type="ECO:0000313" key="3">
    <source>
        <dbReference type="Proteomes" id="UP001576776"/>
    </source>
</evidence>
<name>A0ABV4YC33_9CYAN</name>
<sequence>MNEQFWSQIKSKYQLGKLIYGTVEAHTPFGVFVDIGDEKVRGIIQITDFLDTGSMTPEMYPDISSSVGAVVVGYTEDDRNQIWLSVKPSVLQKSLVKLKLPVANQL</sequence>
<keyword evidence="3" id="KW-1185">Reference proteome</keyword>
<comment type="caution">
    <text evidence="2">The sequence shown here is derived from an EMBL/GenBank/DDBJ whole genome shotgun (WGS) entry which is preliminary data.</text>
</comment>
<dbReference type="RefSeq" id="WP_413257861.1">
    <property type="nucleotide sequence ID" value="NZ_JBHFNS010000057.1"/>
</dbReference>
<dbReference type="EMBL" id="JBHFNS010000057">
    <property type="protein sequence ID" value="MFB2936367.1"/>
    <property type="molecule type" value="Genomic_DNA"/>
</dbReference>
<protein>
    <submittedName>
        <fullName evidence="2">S1 RNA-binding domain-containing protein</fullName>
    </submittedName>
</protein>
<dbReference type="InterPro" id="IPR012340">
    <property type="entry name" value="NA-bd_OB-fold"/>
</dbReference>